<evidence type="ECO:0000256" key="3">
    <source>
        <dbReference type="ARBA" id="ARBA00022679"/>
    </source>
</evidence>
<organism evidence="6 7">
    <name type="scientific">Nicotiana tabacum</name>
    <name type="common">Common tobacco</name>
    <dbReference type="NCBI Taxonomy" id="4097"/>
    <lineage>
        <taxon>Eukaryota</taxon>
        <taxon>Viridiplantae</taxon>
        <taxon>Streptophyta</taxon>
        <taxon>Embryophyta</taxon>
        <taxon>Tracheophyta</taxon>
        <taxon>Spermatophyta</taxon>
        <taxon>Magnoliopsida</taxon>
        <taxon>eudicotyledons</taxon>
        <taxon>Gunneridae</taxon>
        <taxon>Pentapetalae</taxon>
        <taxon>asterids</taxon>
        <taxon>lamiids</taxon>
        <taxon>Solanales</taxon>
        <taxon>Solanaceae</taxon>
        <taxon>Nicotianoideae</taxon>
        <taxon>Nicotianeae</taxon>
        <taxon>Nicotiana</taxon>
    </lineage>
</organism>
<keyword evidence="3 4" id="KW-0808">Transferase</keyword>
<comment type="similarity">
    <text evidence="1 4">Belongs to the UDP-glycosyltransferase family.</text>
</comment>
<proteinExistence type="inferred from homology"/>
<evidence type="ECO:0000256" key="4">
    <source>
        <dbReference type="RuleBase" id="RU003718"/>
    </source>
</evidence>
<evidence type="ECO:0000256" key="2">
    <source>
        <dbReference type="ARBA" id="ARBA00022676"/>
    </source>
</evidence>
<dbReference type="FunFam" id="3.40.50.2000:FF:000051">
    <property type="entry name" value="Glycosyltransferase"/>
    <property type="match status" value="1"/>
</dbReference>
<dbReference type="CDD" id="cd03784">
    <property type="entry name" value="GT1_Gtf-like"/>
    <property type="match status" value="1"/>
</dbReference>
<dbReference type="AlphaFoldDB" id="A0A1S3ZJ43"/>
<dbReference type="STRING" id="4097.A0A1S3ZJ43"/>
<dbReference type="RefSeq" id="XP_016464361.1">
    <property type="nucleotide sequence ID" value="XM_016608875.1"/>
</dbReference>
<dbReference type="GeneID" id="107787293"/>
<sequence>MDRSQLHIGILSSPGMGHLIPVLVLGNRLATYHNIKITILAITTSSSSSETEFLKKSTLTDEKKTIEIIPIPSVDISHLINSSTKVFTQLRLLVREALPKIHSTIASMTHRPDALIVDIFCTQILPIAEEFNIPKYAYHPTTAWTLTLAIYCQIFDKEIEGEYVDLKEPLKIPGSKELRPDDVVDPLLDRSDQQYEEYLKLGMEYAAFDGILINTWEDLEPETIKALRINEKLRSILKVPVFPIYPVGPLRRTVETNEPDEVIEWLDKQNNESVLFVSFGSGGTLSTQQMTELAWGLELSQQKFVWTVRPPSDGDADSAYLNSAGKETRGMPKYLPEGFLTRTKDIGLVVPMWAKQVEILGHSSVGGFLTHCGWNSTVESLTNGVPMIAWPLYAEQKMNAALLTEELGVAIRPAVLPTKKLVKREEIKGMVRMLMYTKEGKTIREKAQKLKMSAENALSVGGSSYNSICELVKDIRSRLL</sequence>
<dbReference type="KEGG" id="nta:107787293"/>
<dbReference type="PANTHER" id="PTHR48046">
    <property type="entry name" value="UDP-GLYCOSYLTRANSFERASE 72E1"/>
    <property type="match status" value="1"/>
</dbReference>
<dbReference type="PROSITE" id="PS00375">
    <property type="entry name" value="UDPGT"/>
    <property type="match status" value="1"/>
</dbReference>
<reference evidence="6" key="1">
    <citation type="journal article" date="2014" name="Nat. Commun.">
        <title>The tobacco genome sequence and its comparison with those of tomato and potato.</title>
        <authorList>
            <person name="Sierro N."/>
            <person name="Battey J.N."/>
            <person name="Ouadi S."/>
            <person name="Bakaher N."/>
            <person name="Bovet L."/>
            <person name="Willig A."/>
            <person name="Goepfert S."/>
            <person name="Peitsch M.C."/>
            <person name="Ivanov N.V."/>
        </authorList>
    </citation>
    <scope>NUCLEOTIDE SEQUENCE [LARGE SCALE GENOMIC DNA]</scope>
</reference>
<dbReference type="PANTHER" id="PTHR48046:SF1">
    <property type="entry name" value="GLYCOSYLTRANSFERASE-RELATED"/>
    <property type="match status" value="1"/>
</dbReference>
<dbReference type="OMA" id="MDDEEGH"/>
<dbReference type="OrthoDB" id="5835829at2759"/>
<keyword evidence="2 4" id="KW-0328">Glycosyltransferase</keyword>
<evidence type="ECO:0000313" key="6">
    <source>
        <dbReference type="Proteomes" id="UP000790787"/>
    </source>
</evidence>
<dbReference type="InterPro" id="IPR002213">
    <property type="entry name" value="UDP_glucos_trans"/>
</dbReference>
<dbReference type="SMR" id="A0A1S3ZJ43"/>
<evidence type="ECO:0000313" key="7">
    <source>
        <dbReference type="RefSeq" id="XP_016464361.1"/>
    </source>
</evidence>
<dbReference type="Gene3D" id="3.40.50.2000">
    <property type="entry name" value="Glycogen Phosphorylase B"/>
    <property type="match status" value="2"/>
</dbReference>
<dbReference type="Proteomes" id="UP000790787">
    <property type="component" value="Chromosome 17"/>
</dbReference>
<keyword evidence="6" id="KW-1185">Reference proteome</keyword>
<dbReference type="InterPro" id="IPR035595">
    <property type="entry name" value="UDP_glycos_trans_CS"/>
</dbReference>
<dbReference type="EC" id="2.4.1.-" evidence="5"/>
<name>A0A1S3ZJ43_TOBAC</name>
<dbReference type="GO" id="GO:0008194">
    <property type="term" value="F:UDP-glycosyltransferase activity"/>
    <property type="evidence" value="ECO:0007669"/>
    <property type="project" value="InterPro"/>
</dbReference>
<evidence type="ECO:0000256" key="5">
    <source>
        <dbReference type="RuleBase" id="RU362057"/>
    </source>
</evidence>
<accession>A0A1S3ZJ43</accession>
<reference evidence="7" key="2">
    <citation type="submission" date="2025-08" db="UniProtKB">
        <authorList>
            <consortium name="RefSeq"/>
        </authorList>
    </citation>
    <scope>IDENTIFICATION</scope>
</reference>
<protein>
    <recommendedName>
        <fullName evidence="5">Glycosyltransferase</fullName>
        <ecNumber evidence="5">2.4.1.-</ecNumber>
    </recommendedName>
</protein>
<gene>
    <name evidence="7" type="primary">LOC107787293</name>
</gene>
<dbReference type="Pfam" id="PF00201">
    <property type="entry name" value="UDPGT"/>
    <property type="match status" value="1"/>
</dbReference>
<dbReference type="SUPFAM" id="SSF53756">
    <property type="entry name" value="UDP-Glycosyltransferase/glycogen phosphorylase"/>
    <property type="match status" value="1"/>
</dbReference>
<dbReference type="PaxDb" id="4097-A0A1S3ZJ43"/>
<evidence type="ECO:0000256" key="1">
    <source>
        <dbReference type="ARBA" id="ARBA00009995"/>
    </source>
</evidence>